<protein>
    <submittedName>
        <fullName evidence="2">Uncharacterized protein</fullName>
    </submittedName>
</protein>
<name>A0A6C0AZI8_9ZZZZ</name>
<accession>A0A6C0AZI8</accession>
<keyword evidence="1" id="KW-0812">Transmembrane</keyword>
<feature type="transmembrane region" description="Helical" evidence="1">
    <location>
        <begin position="134"/>
        <end position="153"/>
    </location>
</feature>
<evidence type="ECO:0000256" key="1">
    <source>
        <dbReference type="SAM" id="Phobius"/>
    </source>
</evidence>
<keyword evidence="1" id="KW-0472">Membrane</keyword>
<keyword evidence="1" id="KW-1133">Transmembrane helix</keyword>
<dbReference type="EMBL" id="MN739039">
    <property type="protein sequence ID" value="QHS84954.1"/>
    <property type="molecule type" value="Genomic_DNA"/>
</dbReference>
<organism evidence="2">
    <name type="scientific">viral metagenome</name>
    <dbReference type="NCBI Taxonomy" id="1070528"/>
    <lineage>
        <taxon>unclassified sequences</taxon>
        <taxon>metagenomes</taxon>
        <taxon>organismal metagenomes</taxon>
    </lineage>
</organism>
<evidence type="ECO:0000313" key="2">
    <source>
        <dbReference type="EMBL" id="QHS84954.1"/>
    </source>
</evidence>
<reference evidence="2" key="1">
    <citation type="journal article" date="2020" name="Nature">
        <title>Giant virus diversity and host interactions through global metagenomics.</title>
        <authorList>
            <person name="Schulz F."/>
            <person name="Roux S."/>
            <person name="Paez-Espino D."/>
            <person name="Jungbluth S."/>
            <person name="Walsh D.A."/>
            <person name="Denef V.J."/>
            <person name="McMahon K.D."/>
            <person name="Konstantinidis K.T."/>
            <person name="Eloe-Fadrosh E.A."/>
            <person name="Kyrpides N.C."/>
            <person name="Woyke T."/>
        </authorList>
    </citation>
    <scope>NUCLEOTIDE SEQUENCE</scope>
    <source>
        <strain evidence="2">GVMAG-M-3300009182-67</strain>
    </source>
</reference>
<sequence length="171" mass="19622">MDTQNVSAQLYFKQLPEDKSAASYNCQNTYPNLSTCVDNVQTDTNIENAFQSQLNLSEYYKSPEVFNAIKKDFMDQTMEYENEPEKTVNTTIYPTPPSVPVVQTVGPTDFLTRFLNLTRNVYLRQGFGSTGSTIGLLIAFVLFVFFMFILFMYPDAFASFFTFKWLTSPFN</sequence>
<dbReference type="AlphaFoldDB" id="A0A6C0AZI8"/>
<proteinExistence type="predicted"/>